<comment type="function">
    <text evidence="1">Resistance to tetracycline by an active tetracycline efflux. This is an energy-dependent process that decreases the accumulation of the antibiotic in whole cells. This protein functions as a metal-tetracycline/H(+) antiporter.</text>
</comment>
<feature type="transmembrane region" description="Helical" evidence="8">
    <location>
        <begin position="172"/>
        <end position="192"/>
    </location>
</feature>
<dbReference type="PANTHER" id="PTHR23504:SF15">
    <property type="entry name" value="MAJOR FACILITATOR SUPERFAMILY (MFS) PROFILE DOMAIN-CONTAINING PROTEIN"/>
    <property type="match status" value="1"/>
</dbReference>
<evidence type="ECO:0000256" key="2">
    <source>
        <dbReference type="ARBA" id="ARBA00004141"/>
    </source>
</evidence>
<accession>A0ABY9WS59</accession>
<evidence type="ECO:0000256" key="5">
    <source>
        <dbReference type="ARBA" id="ARBA00022692"/>
    </source>
</evidence>
<sequence length="421" mass="44567">MPAEPNAPVAPRRTALVFIFVTVLLDILAMGMIIPVLPKIVVGFLNGDTARAAEVFGLFSTVWALMQFVFSPVLGALSDRFGRRPVILLSNFGLGLDYILMALAPTLNWLFLGRVISGITSASISTASAYIADVTPPEKRAASFGLIGAAFGVGFVLGPALGGVLGDVDPRMPFWVSAVLSLANAMYGLFVLPESLPPEQRKGFSWKRANPVGALRLLRSNPEVLGLASVHFLYNLAHVALPSVFVLYGSYRFGWNERTVGLTMASVGVFSLIVQGGLVRPLVKRLGERRTLLIGLSFGMAGFVIYGLAPTGVLFWLGVPVMSLWGLFGPSSQGLMSSRISSSEQGQLQGALSSLMGIAGMIGPGLFTQTLAYFIGPRIDWNLPGAPFLLAAGLLVLAMGLAGRVTRSRSEAAPLATTPTA</sequence>
<dbReference type="PANTHER" id="PTHR23504">
    <property type="entry name" value="MAJOR FACILITATOR SUPERFAMILY DOMAIN-CONTAINING PROTEIN 10"/>
    <property type="match status" value="1"/>
</dbReference>
<keyword evidence="6 8" id="KW-1133">Transmembrane helix</keyword>
<feature type="transmembrane region" description="Helical" evidence="8">
    <location>
        <begin position="381"/>
        <end position="402"/>
    </location>
</feature>
<keyword evidence="7 8" id="KW-0472">Membrane</keyword>
<protein>
    <submittedName>
        <fullName evidence="10">TCR/Tet family MFS transporter</fullName>
    </submittedName>
</protein>
<dbReference type="EMBL" id="CP043494">
    <property type="protein sequence ID" value="WNG46621.1"/>
    <property type="molecule type" value="Genomic_DNA"/>
</dbReference>
<gene>
    <name evidence="10" type="ORF">F0U60_22775</name>
</gene>
<organism evidence="10 11">
    <name type="scientific">Archangium minus</name>
    <dbReference type="NCBI Taxonomy" id="83450"/>
    <lineage>
        <taxon>Bacteria</taxon>
        <taxon>Pseudomonadati</taxon>
        <taxon>Myxococcota</taxon>
        <taxon>Myxococcia</taxon>
        <taxon>Myxococcales</taxon>
        <taxon>Cystobacterineae</taxon>
        <taxon>Archangiaceae</taxon>
        <taxon>Archangium</taxon>
    </lineage>
</organism>
<dbReference type="RefSeq" id="WP_395823199.1">
    <property type="nucleotide sequence ID" value="NZ_CP043494.1"/>
</dbReference>
<feature type="transmembrane region" description="Helical" evidence="8">
    <location>
        <begin position="291"/>
        <end position="308"/>
    </location>
</feature>
<evidence type="ECO:0000256" key="6">
    <source>
        <dbReference type="ARBA" id="ARBA00022989"/>
    </source>
</evidence>
<evidence type="ECO:0000256" key="8">
    <source>
        <dbReference type="SAM" id="Phobius"/>
    </source>
</evidence>
<feature type="transmembrane region" description="Helical" evidence="8">
    <location>
        <begin position="352"/>
        <end position="375"/>
    </location>
</feature>
<evidence type="ECO:0000313" key="11">
    <source>
        <dbReference type="Proteomes" id="UP001611383"/>
    </source>
</evidence>
<evidence type="ECO:0000256" key="7">
    <source>
        <dbReference type="ARBA" id="ARBA00023136"/>
    </source>
</evidence>
<proteinExistence type="inferred from homology"/>
<comment type="subcellular location">
    <subcellularLocation>
        <location evidence="2">Membrane</location>
        <topology evidence="2">Multi-pass membrane protein</topology>
    </subcellularLocation>
</comment>
<name>A0ABY9WS59_9BACT</name>
<dbReference type="PROSITE" id="PS50850">
    <property type="entry name" value="MFS"/>
    <property type="match status" value="1"/>
</dbReference>
<dbReference type="Pfam" id="PF07690">
    <property type="entry name" value="MFS_1"/>
    <property type="match status" value="1"/>
</dbReference>
<feature type="transmembrane region" description="Helical" evidence="8">
    <location>
        <begin position="15"/>
        <end position="35"/>
    </location>
</feature>
<keyword evidence="5 8" id="KW-0812">Transmembrane</keyword>
<dbReference type="InterPro" id="IPR020846">
    <property type="entry name" value="MFS_dom"/>
</dbReference>
<keyword evidence="11" id="KW-1185">Reference proteome</keyword>
<dbReference type="Proteomes" id="UP001611383">
    <property type="component" value="Chromosome"/>
</dbReference>
<dbReference type="InterPro" id="IPR036259">
    <property type="entry name" value="MFS_trans_sf"/>
</dbReference>
<evidence type="ECO:0000313" key="10">
    <source>
        <dbReference type="EMBL" id="WNG46621.1"/>
    </source>
</evidence>
<evidence type="ECO:0000256" key="3">
    <source>
        <dbReference type="ARBA" id="ARBA00007520"/>
    </source>
</evidence>
<reference evidence="10 11" key="1">
    <citation type="submission" date="2019-08" db="EMBL/GenBank/DDBJ databases">
        <title>Archangium and Cystobacter genomes.</title>
        <authorList>
            <person name="Chen I.-C.K."/>
            <person name="Wielgoss S."/>
        </authorList>
    </citation>
    <scope>NUCLEOTIDE SEQUENCE [LARGE SCALE GENOMIC DNA]</scope>
    <source>
        <strain evidence="10 11">Cbm 6</strain>
    </source>
</reference>
<evidence type="ECO:0000256" key="1">
    <source>
        <dbReference type="ARBA" id="ARBA00003279"/>
    </source>
</evidence>
<feature type="transmembrane region" description="Helical" evidence="8">
    <location>
        <begin position="111"/>
        <end position="132"/>
    </location>
</feature>
<dbReference type="InterPro" id="IPR011701">
    <property type="entry name" value="MFS"/>
</dbReference>
<comment type="similarity">
    <text evidence="3">Belongs to the major facilitator superfamily. TCR/Tet family.</text>
</comment>
<feature type="transmembrane region" description="Helical" evidence="8">
    <location>
        <begin position="55"/>
        <end position="74"/>
    </location>
</feature>
<keyword evidence="4" id="KW-0813">Transport</keyword>
<feature type="transmembrane region" description="Helical" evidence="8">
    <location>
        <begin position="144"/>
        <end position="166"/>
    </location>
</feature>
<dbReference type="SUPFAM" id="SSF103473">
    <property type="entry name" value="MFS general substrate transporter"/>
    <property type="match status" value="1"/>
</dbReference>
<dbReference type="PROSITE" id="PS00216">
    <property type="entry name" value="SUGAR_TRANSPORT_1"/>
    <property type="match status" value="1"/>
</dbReference>
<feature type="transmembrane region" description="Helical" evidence="8">
    <location>
        <begin position="224"/>
        <end position="248"/>
    </location>
</feature>
<dbReference type="CDD" id="cd17388">
    <property type="entry name" value="MFS_TetA"/>
    <property type="match status" value="1"/>
</dbReference>
<dbReference type="InterPro" id="IPR001958">
    <property type="entry name" value="Tet-R_TetA/multi-R_MdtG-like"/>
</dbReference>
<feature type="transmembrane region" description="Helical" evidence="8">
    <location>
        <begin position="260"/>
        <end position="279"/>
    </location>
</feature>
<dbReference type="Gene3D" id="1.20.1250.20">
    <property type="entry name" value="MFS general substrate transporter like domains"/>
    <property type="match status" value="1"/>
</dbReference>
<feature type="domain" description="Major facilitator superfamily (MFS) profile" evidence="9">
    <location>
        <begin position="15"/>
        <end position="410"/>
    </location>
</feature>
<evidence type="ECO:0000256" key="4">
    <source>
        <dbReference type="ARBA" id="ARBA00022448"/>
    </source>
</evidence>
<feature type="transmembrane region" description="Helical" evidence="8">
    <location>
        <begin position="86"/>
        <end position="105"/>
    </location>
</feature>
<dbReference type="InterPro" id="IPR005829">
    <property type="entry name" value="Sugar_transporter_CS"/>
</dbReference>
<dbReference type="PRINTS" id="PR01035">
    <property type="entry name" value="TCRTETA"/>
</dbReference>
<evidence type="ECO:0000259" key="9">
    <source>
        <dbReference type="PROSITE" id="PS50850"/>
    </source>
</evidence>